<dbReference type="WBParaSite" id="ACAC_0000550601-mRNA-1">
    <property type="protein sequence ID" value="ACAC_0000550601-mRNA-1"/>
    <property type="gene ID" value="ACAC_0000550601"/>
</dbReference>
<proteinExistence type="predicted"/>
<sequence length="243" mass="27851">MSSLTRLPSLEEMYRKRPSFTRPPVRAVNSPRLTDEEADQLTSPFLNYSTGYTYAFSQAYNPDRPPAWEVGQNGMAAIGMVRSVVFWLLHLITIRLMKGLGLLFYNLIEGILCLIRSIAECISVSLYKVSSYHANHLRSCSSTREVLSLTSSMFFCSIFRILRAPVDLTISAFRLFQTALKRSYYERLEEKANEINKRAVLSKIDEIKRLEVEARRFLAEVQTRRAARARGELVDDYDGGQCR</sequence>
<accession>A0A0K0D611</accession>
<reference evidence="2" key="2">
    <citation type="submission" date="2017-02" db="UniProtKB">
        <authorList>
            <consortium name="WormBaseParasite"/>
        </authorList>
    </citation>
    <scope>IDENTIFICATION</scope>
</reference>
<name>A0A0K0D611_ANGCA</name>
<dbReference type="AlphaFoldDB" id="A0A0K0D611"/>
<evidence type="ECO:0000313" key="2">
    <source>
        <dbReference type="WBParaSite" id="ACAC_0000550601-mRNA-1"/>
    </source>
</evidence>
<protein>
    <submittedName>
        <fullName evidence="2">Peroxin-14</fullName>
    </submittedName>
</protein>
<keyword evidence="1" id="KW-1185">Reference proteome</keyword>
<dbReference type="STRING" id="6313.A0A0K0D611"/>
<dbReference type="Proteomes" id="UP000035642">
    <property type="component" value="Unassembled WGS sequence"/>
</dbReference>
<reference evidence="1" key="1">
    <citation type="submission" date="2012-09" db="EMBL/GenBank/DDBJ databases">
        <authorList>
            <person name="Martin A.A."/>
        </authorList>
    </citation>
    <scope>NUCLEOTIDE SEQUENCE</scope>
</reference>
<evidence type="ECO:0000313" key="1">
    <source>
        <dbReference type="Proteomes" id="UP000035642"/>
    </source>
</evidence>
<organism evidence="1 2">
    <name type="scientific">Angiostrongylus cantonensis</name>
    <name type="common">Rat lungworm</name>
    <dbReference type="NCBI Taxonomy" id="6313"/>
    <lineage>
        <taxon>Eukaryota</taxon>
        <taxon>Metazoa</taxon>
        <taxon>Ecdysozoa</taxon>
        <taxon>Nematoda</taxon>
        <taxon>Chromadorea</taxon>
        <taxon>Rhabditida</taxon>
        <taxon>Rhabditina</taxon>
        <taxon>Rhabditomorpha</taxon>
        <taxon>Strongyloidea</taxon>
        <taxon>Metastrongylidae</taxon>
        <taxon>Angiostrongylus</taxon>
    </lineage>
</organism>